<evidence type="ECO:0000256" key="3">
    <source>
        <dbReference type="ARBA" id="ARBA00022737"/>
    </source>
</evidence>
<dbReference type="AlphaFoldDB" id="A0A8J8NP35"/>
<dbReference type="SMART" id="SM00368">
    <property type="entry name" value="LRR_RI"/>
    <property type="match status" value="3"/>
</dbReference>
<proteinExistence type="predicted"/>
<dbReference type="InterPro" id="IPR032675">
    <property type="entry name" value="LRR_dom_sf"/>
</dbReference>
<dbReference type="GO" id="GO:0005096">
    <property type="term" value="F:GTPase activator activity"/>
    <property type="evidence" value="ECO:0007669"/>
    <property type="project" value="UniProtKB-KW"/>
</dbReference>
<keyword evidence="1" id="KW-0343">GTPase activation</keyword>
<dbReference type="InterPro" id="IPR001611">
    <property type="entry name" value="Leu-rich_rpt"/>
</dbReference>
<name>A0A8J8NP35_HALGN</name>
<evidence type="ECO:0000313" key="5">
    <source>
        <dbReference type="EMBL" id="TNV77666.1"/>
    </source>
</evidence>
<feature type="compositionally biased region" description="Basic residues" evidence="4">
    <location>
        <begin position="314"/>
        <end position="329"/>
    </location>
</feature>
<evidence type="ECO:0000256" key="2">
    <source>
        <dbReference type="ARBA" id="ARBA00022614"/>
    </source>
</evidence>
<dbReference type="EMBL" id="RRYP01011529">
    <property type="protein sequence ID" value="TNV77666.1"/>
    <property type="molecule type" value="Genomic_DNA"/>
</dbReference>
<organism evidence="5 6">
    <name type="scientific">Halteria grandinella</name>
    <dbReference type="NCBI Taxonomy" id="5974"/>
    <lineage>
        <taxon>Eukaryota</taxon>
        <taxon>Sar</taxon>
        <taxon>Alveolata</taxon>
        <taxon>Ciliophora</taxon>
        <taxon>Intramacronucleata</taxon>
        <taxon>Spirotrichea</taxon>
        <taxon>Stichotrichia</taxon>
        <taxon>Sporadotrichida</taxon>
        <taxon>Halteriidae</taxon>
        <taxon>Halteria</taxon>
    </lineage>
</organism>
<accession>A0A8J8NP35</accession>
<feature type="region of interest" description="Disordered" evidence="4">
    <location>
        <begin position="310"/>
        <end position="329"/>
    </location>
</feature>
<dbReference type="GO" id="GO:0005829">
    <property type="term" value="C:cytosol"/>
    <property type="evidence" value="ECO:0007669"/>
    <property type="project" value="TreeGrafter"/>
</dbReference>
<evidence type="ECO:0000313" key="6">
    <source>
        <dbReference type="Proteomes" id="UP000785679"/>
    </source>
</evidence>
<evidence type="ECO:0000256" key="1">
    <source>
        <dbReference type="ARBA" id="ARBA00022468"/>
    </source>
</evidence>
<gene>
    <name evidence="5" type="ORF">FGO68_gene8234</name>
</gene>
<dbReference type="InterPro" id="IPR027038">
    <property type="entry name" value="RanGap"/>
</dbReference>
<reference evidence="5" key="1">
    <citation type="submission" date="2019-06" db="EMBL/GenBank/DDBJ databases">
        <authorList>
            <person name="Zheng W."/>
        </authorList>
    </citation>
    <scope>NUCLEOTIDE SEQUENCE</scope>
    <source>
        <strain evidence="5">QDHG01</strain>
    </source>
</reference>
<dbReference type="GO" id="GO:0031267">
    <property type="term" value="F:small GTPase binding"/>
    <property type="evidence" value="ECO:0007669"/>
    <property type="project" value="TreeGrafter"/>
</dbReference>
<protein>
    <submittedName>
        <fullName evidence="5">Uncharacterized protein</fullName>
    </submittedName>
</protein>
<dbReference type="SUPFAM" id="SSF52047">
    <property type="entry name" value="RNI-like"/>
    <property type="match status" value="1"/>
</dbReference>
<dbReference type="GO" id="GO:0005634">
    <property type="term" value="C:nucleus"/>
    <property type="evidence" value="ECO:0007669"/>
    <property type="project" value="TreeGrafter"/>
</dbReference>
<keyword evidence="3" id="KW-0677">Repeat</keyword>
<keyword evidence="6" id="KW-1185">Reference proteome</keyword>
<keyword evidence="2" id="KW-0433">Leucine-rich repeat</keyword>
<comment type="caution">
    <text evidence="5">The sequence shown here is derived from an EMBL/GenBank/DDBJ whole genome shotgun (WGS) entry which is preliminary data.</text>
</comment>
<dbReference type="PANTHER" id="PTHR24113">
    <property type="entry name" value="RAN GTPASE-ACTIVATING PROTEIN 1"/>
    <property type="match status" value="1"/>
</dbReference>
<evidence type="ECO:0000256" key="4">
    <source>
        <dbReference type="SAM" id="MobiDB-lite"/>
    </source>
</evidence>
<dbReference type="PANTHER" id="PTHR24113:SF12">
    <property type="entry name" value="RAN GTPASE-ACTIVATING PROTEIN 1"/>
    <property type="match status" value="1"/>
</dbReference>
<dbReference type="GO" id="GO:0048471">
    <property type="term" value="C:perinuclear region of cytoplasm"/>
    <property type="evidence" value="ECO:0007669"/>
    <property type="project" value="TreeGrafter"/>
</dbReference>
<dbReference type="GO" id="GO:0006913">
    <property type="term" value="P:nucleocytoplasmic transport"/>
    <property type="evidence" value="ECO:0007669"/>
    <property type="project" value="TreeGrafter"/>
</dbReference>
<dbReference type="Proteomes" id="UP000785679">
    <property type="component" value="Unassembled WGS sequence"/>
</dbReference>
<dbReference type="Gene3D" id="3.80.10.10">
    <property type="entry name" value="Ribonuclease Inhibitor"/>
    <property type="match status" value="1"/>
</dbReference>
<sequence length="329" mass="36898">MGGKKKKAGGSGGKDGEEEDVSVDNFVKAYRKKCAELGCDVSKIIKEKYETYQEEGDPIDKFHFWEELGWQGVRAITDSLRQVNYPHAKTMCLWKTFCEDEGVRAVVQCLMQIKSVFKLDLLDNKITYLGCEFISNLIHPKANCNLEILKLDHNDFGSKGMVALSEGLAINKTLKNLSLSYCNIDAGGARALFEVLIFSQSQLEELYLNGNHLRNAGVVQVLRGVAVNKNLKMINLADNQFNDDSEVMDAIEFCWKKNKNLGSYNFSYNNLFDNGGLDKIIEFLGPCNHVFKVEVSERAGDQYAALQEALANNKPKKGKKGKKGKKKKK</sequence>
<dbReference type="OrthoDB" id="341587at2759"/>
<dbReference type="Pfam" id="PF13516">
    <property type="entry name" value="LRR_6"/>
    <property type="match status" value="2"/>
</dbReference>